<keyword evidence="2" id="KW-1185">Reference proteome</keyword>
<gene>
    <name evidence="1" type="ORF">G5I_04142</name>
</gene>
<dbReference type="EMBL" id="GL888109">
    <property type="protein sequence ID" value="EGI67292.1"/>
    <property type="molecule type" value="Genomic_DNA"/>
</dbReference>
<proteinExistence type="predicted"/>
<evidence type="ECO:0000313" key="1">
    <source>
        <dbReference type="EMBL" id="EGI67292.1"/>
    </source>
</evidence>
<reference evidence="1" key="1">
    <citation type="submission" date="2011-02" db="EMBL/GenBank/DDBJ databases">
        <title>The genome of the leaf-cutting ant Acromyrmex echinatior suggests key adaptations to social evolution and fungus farming.</title>
        <authorList>
            <person name="Nygaard S."/>
            <person name="Zhang G."/>
        </authorList>
    </citation>
    <scope>NUCLEOTIDE SEQUENCE</scope>
</reference>
<evidence type="ECO:0000313" key="2">
    <source>
        <dbReference type="Proteomes" id="UP000007755"/>
    </source>
</evidence>
<dbReference type="InParanoid" id="F4WEU3"/>
<dbReference type="AlphaFoldDB" id="F4WEU3"/>
<protein>
    <submittedName>
        <fullName evidence="1">Uncharacterized protein</fullName>
    </submittedName>
</protein>
<name>F4WEU3_ACREC</name>
<sequence length="334" mass="38410">MRALDAMHSTLRMPAKIRLEVVRKCARANQSESADREIFKIGEYEPLISERCACQAIPAPHGPAGAPCDRWGQSAILPTVVALVGHTYIFACKIIQDFSTQFGSLYLLIMSDLIGWRHPENMFFTCGGKDPANFIQRILAHVFAPNLALKLSWLGRKQNQRLEGTYFVYIFFNAVKRYRNIDCFVESIRYNVVKNVDDLPEHGSICKVNKKDDKKIVKLFSRNPDLTLRQGQAKLKQKGLDISYETIRTYLKANNMKWCNTTLLDHAKCRRVCELSPCCNSLLLSTFREPYRSLHQDEDPHPDRVNEVVVGFTKCWQYSNELQYGDNSQTLWHL</sequence>
<dbReference type="Proteomes" id="UP000007755">
    <property type="component" value="Unassembled WGS sequence"/>
</dbReference>
<accession>F4WEU3</accession>
<organism evidence="2">
    <name type="scientific">Acromyrmex echinatior</name>
    <name type="common">Panamanian leafcutter ant</name>
    <name type="synonym">Acromyrmex octospinosus echinatior</name>
    <dbReference type="NCBI Taxonomy" id="103372"/>
    <lineage>
        <taxon>Eukaryota</taxon>
        <taxon>Metazoa</taxon>
        <taxon>Ecdysozoa</taxon>
        <taxon>Arthropoda</taxon>
        <taxon>Hexapoda</taxon>
        <taxon>Insecta</taxon>
        <taxon>Pterygota</taxon>
        <taxon>Neoptera</taxon>
        <taxon>Endopterygota</taxon>
        <taxon>Hymenoptera</taxon>
        <taxon>Apocrita</taxon>
        <taxon>Aculeata</taxon>
        <taxon>Formicoidea</taxon>
        <taxon>Formicidae</taxon>
        <taxon>Myrmicinae</taxon>
        <taxon>Acromyrmex</taxon>
    </lineage>
</organism>